<dbReference type="SUPFAM" id="SSF48179">
    <property type="entry name" value="6-phosphogluconate dehydrogenase C-terminal domain-like"/>
    <property type="match status" value="1"/>
</dbReference>
<feature type="domain" description="Pyrroline-5-carboxylate reductase dimerisation" evidence="8">
    <location>
        <begin position="169"/>
        <end position="274"/>
    </location>
</feature>
<dbReference type="PIRSF" id="PIRSF000193">
    <property type="entry name" value="Pyrrol-5-carb_rd"/>
    <property type="match status" value="1"/>
</dbReference>
<dbReference type="GO" id="GO:0004735">
    <property type="term" value="F:pyrroline-5-carboxylate reductase activity"/>
    <property type="evidence" value="ECO:0007669"/>
    <property type="project" value="UniProtKB-UniRule"/>
</dbReference>
<evidence type="ECO:0000256" key="6">
    <source>
        <dbReference type="PIRSR" id="PIRSR000193-1"/>
    </source>
</evidence>
<reference evidence="9 10" key="1">
    <citation type="submission" date="2019-09" db="EMBL/GenBank/DDBJ databases">
        <title>Phylogeny of genus Pseudoclavibacter and closely related genus.</title>
        <authorList>
            <person name="Li Y."/>
        </authorList>
    </citation>
    <scope>NUCLEOTIDE SEQUENCE [LARGE SCALE GENOMIC DNA]</scope>
    <source>
        <strain evidence="9 10">THG-MD12</strain>
    </source>
</reference>
<keyword evidence="2 4" id="KW-0521">NADP</keyword>
<evidence type="ECO:0000256" key="1">
    <source>
        <dbReference type="ARBA" id="ARBA00005525"/>
    </source>
</evidence>
<dbReference type="Pfam" id="PF03807">
    <property type="entry name" value="F420_oxidored"/>
    <property type="match status" value="1"/>
</dbReference>
<evidence type="ECO:0000256" key="5">
    <source>
        <dbReference type="NCBIfam" id="TIGR00112"/>
    </source>
</evidence>
<evidence type="ECO:0000259" key="8">
    <source>
        <dbReference type="Pfam" id="PF14748"/>
    </source>
</evidence>
<feature type="binding site" evidence="6">
    <location>
        <position position="37"/>
    </location>
    <ligand>
        <name>NADP(+)</name>
        <dbReference type="ChEBI" id="CHEBI:58349"/>
    </ligand>
</feature>
<evidence type="ECO:0000256" key="3">
    <source>
        <dbReference type="ARBA" id="ARBA00023002"/>
    </source>
</evidence>
<feature type="binding site" evidence="6">
    <location>
        <position position="64"/>
    </location>
    <ligand>
        <name>NADPH</name>
        <dbReference type="ChEBI" id="CHEBI:57783"/>
    </ligand>
</feature>
<comment type="subcellular location">
    <subcellularLocation>
        <location evidence="4">Cytoplasm</location>
    </subcellularLocation>
</comment>
<keyword evidence="3 4" id="KW-0560">Oxidoreductase</keyword>
<sequence length="279" mass="28929">MTALTYAFLGGGNMNGAILRGLLDAPLGEGARVHVTTRSAASAAAAESDDRVTTTALENEPRANLAAVEHADVVVLGVKPYLIGELLDEIASSLKPDAVVISVAAGVRLESLAARLPEGAQIVRSMPNTPASIGLGVTGLAANASTSEQSLAVAVALFESVGRVATVDEDRIDALAAVSGSGPAHVFLLIEQYLEATKRLGFDEDLARELVVGTFEGAVGMVVRDPDTEPAELRRRVTSPNGTTERSVAELQDGDLAGLFERAFAANQRRSAELAAENS</sequence>
<comment type="function">
    <text evidence="4">Catalyzes the reduction of 1-pyrroline-5-carboxylate (PCA) to L-proline.</text>
</comment>
<dbReference type="UniPathway" id="UPA00098">
    <property type="reaction ID" value="UER00361"/>
</dbReference>
<dbReference type="RefSeq" id="WP_151423939.1">
    <property type="nucleotide sequence ID" value="NZ_CANKVH010000013.1"/>
</dbReference>
<dbReference type="EC" id="1.5.1.2" evidence="4 5"/>
<keyword evidence="4" id="KW-0028">Amino-acid biosynthesis</keyword>
<comment type="pathway">
    <text evidence="4">Amino-acid biosynthesis; L-proline biosynthesis; L-proline from L-glutamate 5-semialdehyde: step 1/1.</text>
</comment>
<protein>
    <recommendedName>
        <fullName evidence="4 5">Pyrroline-5-carboxylate reductase</fullName>
        <shortName evidence="4">P5C reductase</shortName>
        <shortName evidence="4">P5CR</shortName>
        <ecNumber evidence="4 5">1.5.1.2</ecNumber>
    </recommendedName>
    <alternativeName>
        <fullName evidence="4">PCA reductase</fullName>
    </alternativeName>
</protein>
<evidence type="ECO:0000313" key="9">
    <source>
        <dbReference type="EMBL" id="KAB1637783.1"/>
    </source>
</evidence>
<dbReference type="InterPro" id="IPR036291">
    <property type="entry name" value="NAD(P)-bd_dom_sf"/>
</dbReference>
<dbReference type="PANTHER" id="PTHR11645">
    <property type="entry name" value="PYRROLINE-5-CARBOXYLATE REDUCTASE"/>
    <property type="match status" value="1"/>
</dbReference>
<keyword evidence="4" id="KW-0963">Cytoplasm</keyword>
<dbReference type="InterPro" id="IPR000304">
    <property type="entry name" value="Pyrroline-COOH_reductase"/>
</dbReference>
<dbReference type="SUPFAM" id="SSF51735">
    <property type="entry name" value="NAD(P)-binding Rossmann-fold domains"/>
    <property type="match status" value="1"/>
</dbReference>
<proteinExistence type="inferred from homology"/>
<feature type="binding site" evidence="6">
    <location>
        <begin position="9"/>
        <end position="14"/>
    </location>
    <ligand>
        <name>NADP(+)</name>
        <dbReference type="ChEBI" id="CHEBI:58349"/>
    </ligand>
</feature>
<dbReference type="OrthoDB" id="9805754at2"/>
<dbReference type="InterPro" id="IPR029036">
    <property type="entry name" value="P5CR_dimer"/>
</dbReference>
<gene>
    <name evidence="4" type="primary">proC</name>
    <name evidence="9" type="ORF">F8O03_11345</name>
</gene>
<comment type="caution">
    <text evidence="9">The sequence shown here is derived from an EMBL/GenBank/DDBJ whole genome shotgun (WGS) entry which is preliminary data.</text>
</comment>
<dbReference type="HAMAP" id="MF_01925">
    <property type="entry name" value="P5C_reductase"/>
    <property type="match status" value="1"/>
</dbReference>
<dbReference type="InterPro" id="IPR028939">
    <property type="entry name" value="P5C_Rdtase_cat_N"/>
</dbReference>
<dbReference type="Pfam" id="PF14748">
    <property type="entry name" value="P5CR_dimer"/>
    <property type="match status" value="1"/>
</dbReference>
<dbReference type="GO" id="GO:0055129">
    <property type="term" value="P:L-proline biosynthetic process"/>
    <property type="evidence" value="ECO:0007669"/>
    <property type="project" value="UniProtKB-UniRule"/>
</dbReference>
<feature type="domain" description="Pyrroline-5-carboxylate reductase catalytic N-terminal" evidence="7">
    <location>
        <begin position="6"/>
        <end position="106"/>
    </location>
</feature>
<keyword evidence="10" id="KW-1185">Reference proteome</keyword>
<dbReference type="AlphaFoldDB" id="A0A7J5B1H7"/>
<keyword evidence="4" id="KW-0641">Proline biosynthesis</keyword>
<evidence type="ECO:0000259" key="7">
    <source>
        <dbReference type="Pfam" id="PF03807"/>
    </source>
</evidence>
<dbReference type="EMBL" id="WBJX01000003">
    <property type="protein sequence ID" value="KAB1637783.1"/>
    <property type="molecule type" value="Genomic_DNA"/>
</dbReference>
<evidence type="ECO:0000256" key="4">
    <source>
        <dbReference type="HAMAP-Rule" id="MF_01925"/>
    </source>
</evidence>
<dbReference type="Gene3D" id="1.10.3730.10">
    <property type="entry name" value="ProC C-terminal domain-like"/>
    <property type="match status" value="1"/>
</dbReference>
<evidence type="ECO:0000313" key="10">
    <source>
        <dbReference type="Proteomes" id="UP000490386"/>
    </source>
</evidence>
<dbReference type="InterPro" id="IPR008927">
    <property type="entry name" value="6-PGluconate_DH-like_C_sf"/>
</dbReference>
<comment type="catalytic activity">
    <reaction evidence="4">
        <text>L-proline + NADP(+) = (S)-1-pyrroline-5-carboxylate + NADPH + 2 H(+)</text>
        <dbReference type="Rhea" id="RHEA:14109"/>
        <dbReference type="ChEBI" id="CHEBI:15378"/>
        <dbReference type="ChEBI" id="CHEBI:17388"/>
        <dbReference type="ChEBI" id="CHEBI:57783"/>
        <dbReference type="ChEBI" id="CHEBI:58349"/>
        <dbReference type="ChEBI" id="CHEBI:60039"/>
        <dbReference type="EC" id="1.5.1.2"/>
    </reaction>
</comment>
<organism evidence="9 10">
    <name type="scientific">Pseudoclavibacter terrae</name>
    <dbReference type="NCBI Taxonomy" id="1530195"/>
    <lineage>
        <taxon>Bacteria</taxon>
        <taxon>Bacillati</taxon>
        <taxon>Actinomycetota</taxon>
        <taxon>Actinomycetes</taxon>
        <taxon>Micrococcales</taxon>
        <taxon>Microbacteriaceae</taxon>
        <taxon>Pseudoclavibacter</taxon>
    </lineage>
</organism>
<dbReference type="Gene3D" id="3.40.50.720">
    <property type="entry name" value="NAD(P)-binding Rossmann-like Domain"/>
    <property type="match status" value="1"/>
</dbReference>
<dbReference type="GO" id="GO:0005737">
    <property type="term" value="C:cytoplasm"/>
    <property type="evidence" value="ECO:0007669"/>
    <property type="project" value="UniProtKB-SubCell"/>
</dbReference>
<evidence type="ECO:0000256" key="2">
    <source>
        <dbReference type="ARBA" id="ARBA00022857"/>
    </source>
</evidence>
<comment type="catalytic activity">
    <reaction evidence="4">
        <text>L-proline + NAD(+) = (S)-1-pyrroline-5-carboxylate + NADH + 2 H(+)</text>
        <dbReference type="Rhea" id="RHEA:14105"/>
        <dbReference type="ChEBI" id="CHEBI:15378"/>
        <dbReference type="ChEBI" id="CHEBI:17388"/>
        <dbReference type="ChEBI" id="CHEBI:57540"/>
        <dbReference type="ChEBI" id="CHEBI:57945"/>
        <dbReference type="ChEBI" id="CHEBI:60039"/>
        <dbReference type="EC" id="1.5.1.2"/>
    </reaction>
</comment>
<dbReference type="NCBIfam" id="TIGR00112">
    <property type="entry name" value="proC"/>
    <property type="match status" value="1"/>
</dbReference>
<name>A0A7J5B1H7_9MICO</name>
<dbReference type="PANTHER" id="PTHR11645:SF0">
    <property type="entry name" value="PYRROLINE-5-CARBOXYLATE REDUCTASE 3"/>
    <property type="match status" value="1"/>
</dbReference>
<accession>A0A7J5B1H7</accession>
<dbReference type="Proteomes" id="UP000490386">
    <property type="component" value="Unassembled WGS sequence"/>
</dbReference>
<comment type="similarity">
    <text evidence="1 4">Belongs to the pyrroline-5-carboxylate reductase family.</text>
</comment>